<dbReference type="CDD" id="cd00118">
    <property type="entry name" value="LysM"/>
    <property type="match status" value="1"/>
</dbReference>
<dbReference type="SUPFAM" id="SSF51261">
    <property type="entry name" value="Duplicated hybrid motif"/>
    <property type="match status" value="1"/>
</dbReference>
<dbReference type="GO" id="GO:0004222">
    <property type="term" value="F:metalloendopeptidase activity"/>
    <property type="evidence" value="ECO:0007669"/>
    <property type="project" value="TreeGrafter"/>
</dbReference>
<dbReference type="AlphaFoldDB" id="A0A450U979"/>
<comment type="similarity">
    <text evidence="1">Belongs to the E.coli NlpD/Haemophilus LppB family.</text>
</comment>
<dbReference type="SMART" id="SM00257">
    <property type="entry name" value="LysM"/>
    <property type="match status" value="1"/>
</dbReference>
<evidence type="ECO:0000256" key="3">
    <source>
        <dbReference type="SAM" id="Phobius"/>
    </source>
</evidence>
<dbReference type="Gene3D" id="2.70.70.10">
    <property type="entry name" value="Glucose Permease (Domain IIA)"/>
    <property type="match status" value="1"/>
</dbReference>
<feature type="transmembrane region" description="Helical" evidence="3">
    <location>
        <begin position="113"/>
        <end position="136"/>
    </location>
</feature>
<gene>
    <name evidence="5" type="ORF">BECKLFY1418A_GA0070994_10055</name>
</gene>
<keyword evidence="3" id="KW-0472">Membrane</keyword>
<feature type="region of interest" description="Disordered" evidence="2">
    <location>
        <begin position="195"/>
        <end position="295"/>
    </location>
</feature>
<dbReference type="EMBL" id="CAADFH010000005">
    <property type="protein sequence ID" value="VFJ88599.1"/>
    <property type="molecule type" value="Genomic_DNA"/>
</dbReference>
<dbReference type="GO" id="GO:0009279">
    <property type="term" value="C:cell outer membrane"/>
    <property type="evidence" value="ECO:0007669"/>
    <property type="project" value="TreeGrafter"/>
</dbReference>
<evidence type="ECO:0000256" key="2">
    <source>
        <dbReference type="SAM" id="MobiDB-lite"/>
    </source>
</evidence>
<dbReference type="InterPro" id="IPR050570">
    <property type="entry name" value="Cell_wall_metabolism_enzyme"/>
</dbReference>
<dbReference type="SUPFAM" id="SSF54106">
    <property type="entry name" value="LysM domain"/>
    <property type="match status" value="1"/>
</dbReference>
<protein>
    <submittedName>
        <fullName evidence="5">Lipoprotein NlpD</fullName>
    </submittedName>
</protein>
<feature type="compositionally biased region" description="Low complexity" evidence="2">
    <location>
        <begin position="236"/>
        <end position="251"/>
    </location>
</feature>
<dbReference type="InterPro" id="IPR036779">
    <property type="entry name" value="LysM_dom_sf"/>
</dbReference>
<dbReference type="InterPro" id="IPR016047">
    <property type="entry name" value="M23ase_b-sheet_dom"/>
</dbReference>
<evidence type="ECO:0000256" key="1">
    <source>
        <dbReference type="ARBA" id="ARBA00038420"/>
    </source>
</evidence>
<dbReference type="GO" id="GO:0032153">
    <property type="term" value="C:cell division site"/>
    <property type="evidence" value="ECO:0007669"/>
    <property type="project" value="TreeGrafter"/>
</dbReference>
<sequence>MLAWVRFILWRSLYSNRQSRPDIGKAKLLFCKTRSNREVEREINKINGQFIMTDRKRDSATLHGNIGIGKTRISTESMRASGPILLRSWREALTRFWDYPTGCMARIRGRFGFAVLVAAMSLLVIGLSGCVSYSVAPVGRNPYPETGYHTVEKGENVYAIALRYGLDYHELATWNRIAPPSFRIYPGQKIRLFARSGIPRKPAGSERPGVRETKPRAPPEKLVLTKPSRPSPRAPAPSKAPVSKAPASAPSKPIPTPKPARNTRASQKADNIGKNTRVKRPPNRPAPVVPRKKDGTKWYWPSKGRLLHDFAQSGSRGLDITDSFGSPIYAAAKGKVVYIGSGLRGYGKLIIIKHSRHYLSAYANNDRMLVKEGTKVSGGQKIAEMGKNGSRPAMLHFEIRKNGKPVNPMKYLRAR</sequence>
<accession>A0A450U979</accession>
<evidence type="ECO:0000313" key="5">
    <source>
        <dbReference type="EMBL" id="VFJ88599.1"/>
    </source>
</evidence>
<dbReference type="InterPro" id="IPR018392">
    <property type="entry name" value="LysM"/>
</dbReference>
<dbReference type="CDD" id="cd12797">
    <property type="entry name" value="M23_peptidase"/>
    <property type="match status" value="1"/>
</dbReference>
<proteinExistence type="inferred from homology"/>
<keyword evidence="3" id="KW-1133">Transmembrane helix</keyword>
<dbReference type="Pfam" id="PF01551">
    <property type="entry name" value="Peptidase_M23"/>
    <property type="match status" value="1"/>
</dbReference>
<dbReference type="PROSITE" id="PS51782">
    <property type="entry name" value="LYSM"/>
    <property type="match status" value="1"/>
</dbReference>
<evidence type="ECO:0000259" key="4">
    <source>
        <dbReference type="PROSITE" id="PS51782"/>
    </source>
</evidence>
<dbReference type="InterPro" id="IPR011055">
    <property type="entry name" value="Dup_hybrid_motif"/>
</dbReference>
<keyword evidence="3" id="KW-0812">Transmembrane</keyword>
<dbReference type="Pfam" id="PF01476">
    <property type="entry name" value="LysM"/>
    <property type="match status" value="1"/>
</dbReference>
<organism evidence="5">
    <name type="scientific">Candidatus Kentrum sp. LFY</name>
    <dbReference type="NCBI Taxonomy" id="2126342"/>
    <lineage>
        <taxon>Bacteria</taxon>
        <taxon>Pseudomonadati</taxon>
        <taxon>Pseudomonadota</taxon>
        <taxon>Gammaproteobacteria</taxon>
        <taxon>Candidatus Kentrum</taxon>
    </lineage>
</organism>
<dbReference type="Gene3D" id="3.10.350.10">
    <property type="entry name" value="LysM domain"/>
    <property type="match status" value="1"/>
</dbReference>
<reference evidence="5" key="1">
    <citation type="submission" date="2019-02" db="EMBL/GenBank/DDBJ databases">
        <authorList>
            <person name="Gruber-Vodicka R. H."/>
            <person name="Seah K. B. B."/>
        </authorList>
    </citation>
    <scope>NUCLEOTIDE SEQUENCE</scope>
    <source>
        <strain evidence="5">BECK_M6</strain>
    </source>
</reference>
<dbReference type="PANTHER" id="PTHR21666:SF263">
    <property type="entry name" value="MUREIN HYDROLASE ACTIVATOR NLPD"/>
    <property type="match status" value="1"/>
</dbReference>
<name>A0A450U979_9GAMM</name>
<keyword evidence="5" id="KW-0449">Lipoprotein</keyword>
<feature type="compositionally biased region" description="Basic and acidic residues" evidence="2">
    <location>
        <begin position="208"/>
        <end position="219"/>
    </location>
</feature>
<dbReference type="PANTHER" id="PTHR21666">
    <property type="entry name" value="PEPTIDASE-RELATED"/>
    <property type="match status" value="1"/>
</dbReference>
<feature type="domain" description="LysM" evidence="4">
    <location>
        <begin position="147"/>
        <end position="192"/>
    </location>
</feature>